<organism evidence="12 13">
    <name type="scientific">Chryseobacterium salivictor</name>
    <dbReference type="NCBI Taxonomy" id="2547600"/>
    <lineage>
        <taxon>Bacteria</taxon>
        <taxon>Pseudomonadati</taxon>
        <taxon>Bacteroidota</taxon>
        <taxon>Flavobacteriia</taxon>
        <taxon>Flavobacteriales</taxon>
        <taxon>Weeksellaceae</taxon>
        <taxon>Chryseobacterium group</taxon>
        <taxon>Chryseobacterium</taxon>
    </lineage>
</organism>
<dbReference type="InterPro" id="IPR036837">
    <property type="entry name" value="Cation_efflux_CTD_sf"/>
</dbReference>
<keyword evidence="13" id="KW-1185">Reference proteome</keyword>
<keyword evidence="3" id="KW-0813">Transport</keyword>
<name>A0A4P6ZH72_9FLAO</name>
<feature type="transmembrane region" description="Helical" evidence="9">
    <location>
        <begin position="21"/>
        <end position="42"/>
    </location>
</feature>
<evidence type="ECO:0000256" key="9">
    <source>
        <dbReference type="SAM" id="Phobius"/>
    </source>
</evidence>
<dbReference type="Pfam" id="PF16916">
    <property type="entry name" value="ZT_dimer"/>
    <property type="match status" value="1"/>
</dbReference>
<keyword evidence="5" id="KW-0864">Zinc transport</keyword>
<sequence>MAHNHSHDHSHQMNVTNLNRAFYIGIGLNLVFVIVEAGYGWMYNSLSLLSDAGHNLSDVMSLVLSLIAFKLVKRKPTSTYTYGFRRATILASLINAVLLIFAVGFIIYEAVGRFMNPQPLEGGVVSVVAFVGIFVNGITAWLFLKDKEKDLNVKGAYLHMVADALVSLAVVIGGIIIIYTNWFWLDALLSILIGIVILAGTWSLLTQSLKLSLDGVPENINPEKVKQEILKIEGVIDFQHVHIWALSTTENALTAHLQISENLSIPEIENLKATVKHELEHLQIKHSTIETYFGEKHFEEDAF</sequence>
<dbReference type="InterPro" id="IPR050681">
    <property type="entry name" value="CDF/SLC30A"/>
</dbReference>
<keyword evidence="7" id="KW-0406">Ion transport</keyword>
<feature type="transmembrane region" description="Helical" evidence="9">
    <location>
        <begin position="123"/>
        <end position="144"/>
    </location>
</feature>
<comment type="subcellular location">
    <subcellularLocation>
        <location evidence="1">Membrane</location>
        <topology evidence="1">Multi-pass membrane protein</topology>
    </subcellularLocation>
</comment>
<evidence type="ECO:0000313" key="12">
    <source>
        <dbReference type="EMBL" id="QBO58972.1"/>
    </source>
</evidence>
<dbReference type="PANTHER" id="PTHR11562">
    <property type="entry name" value="CATION EFFLUX PROTEIN/ ZINC TRANSPORTER"/>
    <property type="match status" value="1"/>
</dbReference>
<keyword evidence="4 9" id="KW-0812">Transmembrane</keyword>
<dbReference type="GO" id="GO:0005886">
    <property type="term" value="C:plasma membrane"/>
    <property type="evidence" value="ECO:0007669"/>
    <property type="project" value="TreeGrafter"/>
</dbReference>
<dbReference type="Proteomes" id="UP000294419">
    <property type="component" value="Chromosome"/>
</dbReference>
<dbReference type="OrthoDB" id="9809646at2"/>
<keyword evidence="6 9" id="KW-1133">Transmembrane helix</keyword>
<dbReference type="InterPro" id="IPR002524">
    <property type="entry name" value="Cation_efflux"/>
</dbReference>
<evidence type="ECO:0000256" key="4">
    <source>
        <dbReference type="ARBA" id="ARBA00022692"/>
    </source>
</evidence>
<feature type="transmembrane region" description="Helical" evidence="9">
    <location>
        <begin position="156"/>
        <end position="178"/>
    </location>
</feature>
<keyword evidence="5" id="KW-0862">Zinc</keyword>
<keyword evidence="8 9" id="KW-0472">Membrane</keyword>
<protein>
    <submittedName>
        <fullName evidence="12">Cadmium, cobalt and zinc/H(+)-K(+) antiporter</fullName>
    </submittedName>
</protein>
<dbReference type="PANTHER" id="PTHR11562:SF17">
    <property type="entry name" value="RE54080P-RELATED"/>
    <property type="match status" value="1"/>
</dbReference>
<dbReference type="GO" id="GO:0005385">
    <property type="term" value="F:zinc ion transmembrane transporter activity"/>
    <property type="evidence" value="ECO:0007669"/>
    <property type="project" value="TreeGrafter"/>
</dbReference>
<evidence type="ECO:0000259" key="11">
    <source>
        <dbReference type="Pfam" id="PF16916"/>
    </source>
</evidence>
<dbReference type="NCBIfam" id="TIGR01297">
    <property type="entry name" value="CDF"/>
    <property type="match status" value="1"/>
</dbReference>
<evidence type="ECO:0000259" key="10">
    <source>
        <dbReference type="Pfam" id="PF01545"/>
    </source>
</evidence>
<feature type="domain" description="Cation efflux protein transmembrane" evidence="10">
    <location>
        <begin position="24"/>
        <end position="210"/>
    </location>
</feature>
<evidence type="ECO:0000256" key="3">
    <source>
        <dbReference type="ARBA" id="ARBA00022448"/>
    </source>
</evidence>
<evidence type="ECO:0000256" key="7">
    <source>
        <dbReference type="ARBA" id="ARBA00023065"/>
    </source>
</evidence>
<reference evidence="12 13" key="1">
    <citation type="submission" date="2019-03" db="EMBL/GenBank/DDBJ databases">
        <authorList>
            <person name="Kim H."/>
            <person name="Yu S.-M."/>
        </authorList>
    </citation>
    <scope>NUCLEOTIDE SEQUENCE [LARGE SCALE GENOMIC DNA]</scope>
    <source>
        <strain evidence="12 13">NBC122</strain>
    </source>
</reference>
<feature type="transmembrane region" description="Helical" evidence="9">
    <location>
        <begin position="93"/>
        <end position="111"/>
    </location>
</feature>
<evidence type="ECO:0000256" key="5">
    <source>
        <dbReference type="ARBA" id="ARBA00022906"/>
    </source>
</evidence>
<feature type="domain" description="Cation efflux protein cytoplasmic" evidence="11">
    <location>
        <begin position="218"/>
        <end position="289"/>
    </location>
</feature>
<evidence type="ECO:0000256" key="8">
    <source>
        <dbReference type="ARBA" id="ARBA00023136"/>
    </source>
</evidence>
<evidence type="ECO:0000256" key="1">
    <source>
        <dbReference type="ARBA" id="ARBA00004141"/>
    </source>
</evidence>
<dbReference type="AlphaFoldDB" id="A0A4P6ZH72"/>
<dbReference type="InterPro" id="IPR027469">
    <property type="entry name" value="Cation_efflux_TMD_sf"/>
</dbReference>
<dbReference type="SUPFAM" id="SSF161111">
    <property type="entry name" value="Cation efflux protein transmembrane domain-like"/>
    <property type="match status" value="1"/>
</dbReference>
<dbReference type="KEGG" id="csal:NBC122_02165"/>
<dbReference type="InterPro" id="IPR058533">
    <property type="entry name" value="Cation_efflux_TM"/>
</dbReference>
<feature type="transmembrane region" description="Helical" evidence="9">
    <location>
        <begin position="184"/>
        <end position="205"/>
    </location>
</feature>
<dbReference type="EMBL" id="CP037954">
    <property type="protein sequence ID" value="QBO58972.1"/>
    <property type="molecule type" value="Genomic_DNA"/>
</dbReference>
<dbReference type="Gene3D" id="1.20.1510.10">
    <property type="entry name" value="Cation efflux protein transmembrane domain"/>
    <property type="match status" value="1"/>
</dbReference>
<evidence type="ECO:0000313" key="13">
    <source>
        <dbReference type="Proteomes" id="UP000294419"/>
    </source>
</evidence>
<dbReference type="RefSeq" id="WP_133440348.1">
    <property type="nucleotide sequence ID" value="NZ_CP037954.1"/>
</dbReference>
<evidence type="ECO:0000256" key="6">
    <source>
        <dbReference type="ARBA" id="ARBA00022989"/>
    </source>
</evidence>
<dbReference type="SUPFAM" id="SSF160240">
    <property type="entry name" value="Cation efflux protein cytoplasmic domain-like"/>
    <property type="match status" value="1"/>
</dbReference>
<gene>
    <name evidence="12" type="primary">czcD_2</name>
    <name evidence="12" type="ORF">NBC122_02165</name>
</gene>
<proteinExistence type="inferred from homology"/>
<dbReference type="InterPro" id="IPR027470">
    <property type="entry name" value="Cation_efflux_CTD"/>
</dbReference>
<comment type="similarity">
    <text evidence="2">Belongs to the cation diffusion facilitator (CDF) transporter (TC 2.A.4) family. SLC30A subfamily.</text>
</comment>
<evidence type="ECO:0000256" key="2">
    <source>
        <dbReference type="ARBA" id="ARBA00008873"/>
    </source>
</evidence>
<feature type="transmembrane region" description="Helical" evidence="9">
    <location>
        <begin position="54"/>
        <end position="72"/>
    </location>
</feature>
<accession>A0A4P6ZH72</accession>
<dbReference type="Pfam" id="PF01545">
    <property type="entry name" value="Cation_efflux"/>
    <property type="match status" value="1"/>
</dbReference>